<dbReference type="EMBL" id="JAFCJH010000020">
    <property type="protein sequence ID" value="MBR0797656.1"/>
    <property type="molecule type" value="Genomic_DNA"/>
</dbReference>
<feature type="domain" description="HAMP" evidence="9">
    <location>
        <begin position="365"/>
        <end position="418"/>
    </location>
</feature>
<feature type="transmembrane region" description="Helical" evidence="6">
    <location>
        <begin position="339"/>
        <end position="363"/>
    </location>
</feature>
<accession>A0ABS5FMU1</accession>
<keyword evidence="3 5" id="KW-0807">Transducer</keyword>
<dbReference type="SMART" id="SM00304">
    <property type="entry name" value="HAMP"/>
    <property type="match status" value="1"/>
</dbReference>
<comment type="subcellular location">
    <subcellularLocation>
        <location evidence="1">Cell inner membrane</location>
        <topology evidence="1">Multi-pass membrane protein</topology>
    </subcellularLocation>
</comment>
<dbReference type="InterPro" id="IPR000727">
    <property type="entry name" value="T_SNARE_dom"/>
</dbReference>
<keyword evidence="11" id="KW-1185">Reference proteome</keyword>
<proteinExistence type="inferred from homology"/>
<dbReference type="Proteomes" id="UP001315278">
    <property type="component" value="Unassembled WGS sequence"/>
</dbReference>
<dbReference type="InterPro" id="IPR004089">
    <property type="entry name" value="MCPsignal_dom"/>
</dbReference>
<keyword evidence="6" id="KW-1133">Transmembrane helix</keyword>
<dbReference type="Gene3D" id="1.20.58.920">
    <property type="match status" value="1"/>
</dbReference>
<dbReference type="Gene3D" id="1.10.287.950">
    <property type="entry name" value="Methyl-accepting chemotaxis protein"/>
    <property type="match status" value="1"/>
</dbReference>
<evidence type="ECO:0000256" key="5">
    <source>
        <dbReference type="PROSITE-ProRule" id="PRU00284"/>
    </source>
</evidence>
<dbReference type="InterPro" id="IPR003660">
    <property type="entry name" value="HAMP_dom"/>
</dbReference>
<feature type="domain" description="T-SNARE coiled-coil homology" evidence="8">
    <location>
        <begin position="610"/>
        <end position="672"/>
    </location>
</feature>
<dbReference type="PROSITE" id="PS50192">
    <property type="entry name" value="T_SNARE"/>
    <property type="match status" value="1"/>
</dbReference>
<keyword evidence="6" id="KW-0812">Transmembrane</keyword>
<evidence type="ECO:0000256" key="6">
    <source>
        <dbReference type="SAM" id="Phobius"/>
    </source>
</evidence>
<evidence type="ECO:0000259" key="8">
    <source>
        <dbReference type="PROSITE" id="PS50192"/>
    </source>
</evidence>
<keyword evidence="6" id="KW-0472">Membrane</keyword>
<reference evidence="11" key="1">
    <citation type="journal article" date="2021" name="ISME J.">
        <title>Evolutionary origin and ecological implication of a unique nif island in free-living Bradyrhizobium lineages.</title>
        <authorList>
            <person name="Tao J."/>
        </authorList>
    </citation>
    <scope>NUCLEOTIDE SEQUENCE [LARGE SCALE GENOMIC DNA]</scope>
    <source>
        <strain evidence="11">SZCCT0434</strain>
    </source>
</reference>
<evidence type="ECO:0000313" key="11">
    <source>
        <dbReference type="Proteomes" id="UP001315278"/>
    </source>
</evidence>
<sequence>MAFQFKLGKLNLKHIRRPQVGVRGSLFAAFAVIAGMALIISAGAGWVLHQLGGTMLDLSGSDIPRLAASLQLSAQSASLASQGPGLLAVQTEDALNDRTRKLMEVQQLTSAKLGEIAELGADKSVVSALTDNIKNTGDATKSLVSAAHERLEIAALHDKQYNALRKAQTAFVSAAGPAMLDAQTRLNAILGSAEVSADDATEAARTVGQIGNVLAVGNLMAADMTAALSANSSDTLDAIEKEVKAGRERIKSNLEDLPNNPAIVAVRDTAQKLLVLGEGKTGVFKLRERELDSIDYGQTILDETRKLNVGLGISVQQLVDAVQKETDASTFQARQQISFSTMVMIALGAATLIGSFLFVWLYVGRNILRRIRGLQRSMQLLSDGDLDTEIPQSRQRDEIAVMAGSLQVFRESMVEGRELSASQNQDRIAKAERASRMETQIAEFESTVRAALGGLQSSASSMQTTAQSMSATADQSSALVSAVASAAEETSVNVQTVSAGTEELSSSIAEIGRQVVTSAEIARKAVEEASATDATMQGLADNAARISVVVDLIQTIASQTNLLALNATIEAARAGEAGRGFAVVASEVKNLASQTAKATEEIRQQIVSMQEVTTTAVSAIRNISSTIGEINDVTTAIAAAVEEQGAATREIARNIQHAAGGTSEVSSNIVGVSNASSEAGAAAGEVLHASDALRREADVLRSEIDSFLSNIRAA</sequence>
<dbReference type="Pfam" id="PF00672">
    <property type="entry name" value="HAMP"/>
    <property type="match status" value="1"/>
</dbReference>
<dbReference type="Pfam" id="PF00015">
    <property type="entry name" value="MCPsignal"/>
    <property type="match status" value="1"/>
</dbReference>
<dbReference type="InterPro" id="IPR038188">
    <property type="entry name" value="TorS_sensor_sf"/>
</dbReference>
<evidence type="ECO:0000256" key="2">
    <source>
        <dbReference type="ARBA" id="ARBA00022519"/>
    </source>
</evidence>
<dbReference type="PANTHER" id="PTHR32089">
    <property type="entry name" value="METHYL-ACCEPTING CHEMOTAXIS PROTEIN MCPB"/>
    <property type="match status" value="1"/>
</dbReference>
<keyword evidence="2" id="KW-0997">Cell inner membrane</keyword>
<dbReference type="PROSITE" id="PS50111">
    <property type="entry name" value="CHEMOTAXIS_TRANSDUC_2"/>
    <property type="match status" value="1"/>
</dbReference>
<keyword evidence="2" id="KW-1003">Cell membrane</keyword>
<feature type="domain" description="Methyl-accepting transducer" evidence="7">
    <location>
        <begin position="458"/>
        <end position="694"/>
    </location>
</feature>
<evidence type="ECO:0000256" key="4">
    <source>
        <dbReference type="ARBA" id="ARBA00029447"/>
    </source>
</evidence>
<dbReference type="PANTHER" id="PTHR32089:SF112">
    <property type="entry name" value="LYSOZYME-LIKE PROTEIN-RELATED"/>
    <property type="match status" value="1"/>
</dbReference>
<evidence type="ECO:0000259" key="7">
    <source>
        <dbReference type="PROSITE" id="PS50111"/>
    </source>
</evidence>
<dbReference type="Gene3D" id="1.10.8.500">
    <property type="entry name" value="HAMP domain in histidine kinase"/>
    <property type="match status" value="1"/>
</dbReference>
<dbReference type="PROSITE" id="PS50885">
    <property type="entry name" value="HAMP"/>
    <property type="match status" value="1"/>
</dbReference>
<comment type="similarity">
    <text evidence="4">Belongs to the methyl-accepting chemotaxis (MCP) protein family.</text>
</comment>
<evidence type="ECO:0000256" key="1">
    <source>
        <dbReference type="ARBA" id="ARBA00004429"/>
    </source>
</evidence>
<dbReference type="RefSeq" id="WP_212393880.1">
    <property type="nucleotide sequence ID" value="NZ_JAFCJH010000020.1"/>
</dbReference>
<dbReference type="SUPFAM" id="SSF58104">
    <property type="entry name" value="Methyl-accepting chemotaxis protein (MCP) signaling domain"/>
    <property type="match status" value="1"/>
</dbReference>
<protein>
    <submittedName>
        <fullName evidence="10">HAMP domain-containing protein</fullName>
    </submittedName>
</protein>
<evidence type="ECO:0000256" key="3">
    <source>
        <dbReference type="ARBA" id="ARBA00023224"/>
    </source>
</evidence>
<dbReference type="SMART" id="SM00283">
    <property type="entry name" value="MA"/>
    <property type="match status" value="1"/>
</dbReference>
<evidence type="ECO:0000259" key="9">
    <source>
        <dbReference type="PROSITE" id="PS50885"/>
    </source>
</evidence>
<evidence type="ECO:0000313" key="10">
    <source>
        <dbReference type="EMBL" id="MBR0797656.1"/>
    </source>
</evidence>
<organism evidence="10 11">
    <name type="scientific">Bradyrhizobium jicamae</name>
    <dbReference type="NCBI Taxonomy" id="280332"/>
    <lineage>
        <taxon>Bacteria</taxon>
        <taxon>Pseudomonadati</taxon>
        <taxon>Pseudomonadota</taxon>
        <taxon>Alphaproteobacteria</taxon>
        <taxon>Hyphomicrobiales</taxon>
        <taxon>Nitrobacteraceae</taxon>
        <taxon>Bradyrhizobium</taxon>
    </lineage>
</organism>
<name>A0ABS5FMU1_9BRAD</name>
<feature type="transmembrane region" description="Helical" evidence="6">
    <location>
        <begin position="20"/>
        <end position="48"/>
    </location>
</feature>
<gene>
    <name evidence="10" type="ORF">JQ615_19920</name>
</gene>
<comment type="caution">
    <text evidence="10">The sequence shown here is derived from an EMBL/GenBank/DDBJ whole genome shotgun (WGS) entry which is preliminary data.</text>
</comment>